<proteinExistence type="predicted"/>
<organism evidence="2 3">
    <name type="scientific">Merluccius polli</name>
    <name type="common">Benguela hake</name>
    <name type="synonym">Merluccius cadenati</name>
    <dbReference type="NCBI Taxonomy" id="89951"/>
    <lineage>
        <taxon>Eukaryota</taxon>
        <taxon>Metazoa</taxon>
        <taxon>Chordata</taxon>
        <taxon>Craniata</taxon>
        <taxon>Vertebrata</taxon>
        <taxon>Euteleostomi</taxon>
        <taxon>Actinopterygii</taxon>
        <taxon>Neopterygii</taxon>
        <taxon>Teleostei</taxon>
        <taxon>Neoteleostei</taxon>
        <taxon>Acanthomorphata</taxon>
        <taxon>Zeiogadaria</taxon>
        <taxon>Gadariae</taxon>
        <taxon>Gadiformes</taxon>
        <taxon>Gadoidei</taxon>
        <taxon>Merlucciidae</taxon>
        <taxon>Merluccius</taxon>
    </lineage>
</organism>
<name>A0AA47MF32_MERPO</name>
<gene>
    <name evidence="2" type="ORF">N1851_024569</name>
</gene>
<dbReference type="AlphaFoldDB" id="A0AA47MF32"/>
<dbReference type="EMBL" id="JAOPHQ010004564">
    <property type="protein sequence ID" value="KAK0138896.1"/>
    <property type="molecule type" value="Genomic_DNA"/>
</dbReference>
<dbReference type="Proteomes" id="UP001174136">
    <property type="component" value="Unassembled WGS sequence"/>
</dbReference>
<comment type="caution">
    <text evidence="2">The sequence shown here is derived from an EMBL/GenBank/DDBJ whole genome shotgun (WGS) entry which is preliminary data.</text>
</comment>
<sequence>MSALGEDIRQAVLAVLPSLPDDKLQSLLNKLASIGVESKSDLQFIKEEDLPANITPIQCRRLLNAWQTEVPLQMILHLLIQPPAFKVLQAVISAWPENFNVPWNRMAASITAAIAQEKRPSAKDRREMVRMIVDEMRLTELNPSKSQCLTVAKMIVKQHPKCFADVMRDGTVIGSGYGSLLTQIKTRVEHVNRGSSLSRRRNQRRASNSPADTARGPADQYGCPDCPPGETEERLKEKQKEMKDLYCVEGPAGAERGHLTQLMKATYYLQRKSINASPPPLIAELKNEWPYLFTPKELYSHFKLLTDIGILDKMEQAMAEKGKLILQFFQQKPAGTNADEVERILVKYNREEMCDPYPCVILLLMAHFRENPEGLILQADVLATAADIERTLPLPDSPRLIVLGEVLTATQWMLSIEGQVVVPPHPNFVAGMAAFFASFYIFNLVCNPLGTSQREQVAEALVMKHPCLRDPVSSNGIYGWQNSLKYKLGNFRAKVKYLGLPELNVNCRKRKSAADGPPTKSLKKAKKSEVNYLPPHPQGETDETLEKERVELLYEYKKRDNTKIINEKMVKTFSLRRNDVILNKPAVIDFKARWPAMFELSQIEEEFRRITLKPLQSTFLGKLDQYTPRLLSLYRRKGGAVGKKLDETLDMLNEACTYCTTRDNSIESRREAVIRGLILYLGEKTEELIKDYKVFDDDDVVTVQEALTTQVLNIFVVSKARDGDLQKQAGIAIEGAEVLFGIPDVAHACTYLMGLIYALELRYPNKLKYTFEVFQKIFLELEDVNQKVCFIGLNPTSGTKTAKLVSQRSGKVHEQKNSSVNPHVSSLLRRLMDFEWLSV</sequence>
<protein>
    <submittedName>
        <fullName evidence="2">Uncharacterized protein</fullName>
    </submittedName>
</protein>
<keyword evidence="3" id="KW-1185">Reference proteome</keyword>
<evidence type="ECO:0000313" key="2">
    <source>
        <dbReference type="EMBL" id="KAK0138896.1"/>
    </source>
</evidence>
<feature type="region of interest" description="Disordered" evidence="1">
    <location>
        <begin position="191"/>
        <end position="233"/>
    </location>
</feature>
<feature type="region of interest" description="Disordered" evidence="1">
    <location>
        <begin position="509"/>
        <end position="542"/>
    </location>
</feature>
<evidence type="ECO:0000313" key="3">
    <source>
        <dbReference type="Proteomes" id="UP001174136"/>
    </source>
</evidence>
<dbReference type="PANTHER" id="PTHR31025:SF30">
    <property type="entry name" value="SI:DKEY-15H8.17"/>
    <property type="match status" value="1"/>
</dbReference>
<dbReference type="PANTHER" id="PTHR31025">
    <property type="entry name" value="SI:CH211-196P9.1-RELATED"/>
    <property type="match status" value="1"/>
</dbReference>
<evidence type="ECO:0000256" key="1">
    <source>
        <dbReference type="SAM" id="MobiDB-lite"/>
    </source>
</evidence>
<accession>A0AA47MF32</accession>
<reference evidence="2" key="1">
    <citation type="journal article" date="2023" name="Front. Mar. Sci.">
        <title>A new Merluccius polli reference genome to investigate the effects of global change in West African waters.</title>
        <authorList>
            <person name="Mateo J.L."/>
            <person name="Blanco-Fernandez C."/>
            <person name="Garcia-Vazquez E."/>
            <person name="Machado-Schiaffino G."/>
        </authorList>
    </citation>
    <scope>NUCLEOTIDE SEQUENCE</scope>
    <source>
        <strain evidence="2">C29</strain>
        <tissue evidence="2">Fin</tissue>
    </source>
</reference>